<evidence type="ECO:0000313" key="7">
    <source>
        <dbReference type="Proteomes" id="UP001215280"/>
    </source>
</evidence>
<name>A0AAD7KAX3_9AGAR</name>
<dbReference type="SUPFAM" id="SSF53335">
    <property type="entry name" value="S-adenosyl-L-methionine-dependent methyltransferases"/>
    <property type="match status" value="1"/>
</dbReference>
<evidence type="ECO:0000259" key="5">
    <source>
        <dbReference type="Pfam" id="PF08100"/>
    </source>
</evidence>
<evidence type="ECO:0000256" key="3">
    <source>
        <dbReference type="ARBA" id="ARBA00022691"/>
    </source>
</evidence>
<dbReference type="GO" id="GO:0046983">
    <property type="term" value="F:protein dimerization activity"/>
    <property type="evidence" value="ECO:0007669"/>
    <property type="project" value="InterPro"/>
</dbReference>
<organism evidence="6 7">
    <name type="scientific">Mycena maculata</name>
    <dbReference type="NCBI Taxonomy" id="230809"/>
    <lineage>
        <taxon>Eukaryota</taxon>
        <taxon>Fungi</taxon>
        <taxon>Dikarya</taxon>
        <taxon>Basidiomycota</taxon>
        <taxon>Agaricomycotina</taxon>
        <taxon>Agaricomycetes</taxon>
        <taxon>Agaricomycetidae</taxon>
        <taxon>Agaricales</taxon>
        <taxon>Marasmiineae</taxon>
        <taxon>Mycenaceae</taxon>
        <taxon>Mycena</taxon>
    </lineage>
</organism>
<dbReference type="InterPro" id="IPR016461">
    <property type="entry name" value="COMT-like"/>
</dbReference>
<keyword evidence="1" id="KW-0489">Methyltransferase</keyword>
<dbReference type="Pfam" id="PF08100">
    <property type="entry name" value="Dimerisation"/>
    <property type="match status" value="1"/>
</dbReference>
<dbReference type="Pfam" id="PF00891">
    <property type="entry name" value="Methyltransf_2"/>
    <property type="match status" value="1"/>
</dbReference>
<protein>
    <submittedName>
        <fullName evidence="6">O-methyltransferase</fullName>
    </submittedName>
</protein>
<evidence type="ECO:0000256" key="1">
    <source>
        <dbReference type="ARBA" id="ARBA00022603"/>
    </source>
</evidence>
<comment type="caution">
    <text evidence="6">The sequence shown here is derived from an EMBL/GenBank/DDBJ whole genome shotgun (WGS) entry which is preliminary data.</text>
</comment>
<dbReference type="Gene3D" id="1.10.10.10">
    <property type="entry name" value="Winged helix-like DNA-binding domain superfamily/Winged helix DNA-binding domain"/>
    <property type="match status" value="1"/>
</dbReference>
<dbReference type="InterPro" id="IPR001077">
    <property type="entry name" value="COMT_C"/>
</dbReference>
<dbReference type="InterPro" id="IPR036388">
    <property type="entry name" value="WH-like_DNA-bd_sf"/>
</dbReference>
<dbReference type="PANTHER" id="PTHR43712">
    <property type="entry name" value="PUTATIVE (AFU_ORTHOLOGUE AFUA_4G14580)-RELATED"/>
    <property type="match status" value="1"/>
</dbReference>
<keyword evidence="3" id="KW-0949">S-adenosyl-L-methionine</keyword>
<sequence>MTEHIAQLSELISKAAHTLQSLSSNNVNGPTFPELDDLYNPTSEEFRSNPDAALAANVIVEAAFQLIACVRPPTHSIFHHVCGHIKASALRVCIESNIVEALREGGSEGMHVNDIAKAVNLPPEKLGRILRYLATNHIFREMEPDVFCNNRISSVLDSKKSIKDIISAPEHKHDNTDGFVALMELFGGDLHKSSGYLLENLQDPVTSASEEPFHAPIQRAFNIDVPMFEWYKRSEQEPRRRRFMVAMQGTSVLQPEADLLKCMDWNDISPDSLVVEVGGGLGLSCLTVARAFPQMRFEIQDRQEVVSRGKSAWDAIDTKLTDRVHFRAHNYLDPQPAKTAAVFVLKHVIHNVSDPYALEVLKQLRGAAAPTTRLLLVDSIVPYACHARDNSESIDIASNVAPSLLPNFGAVNERVYISDLTMMLNLNAQERTLSHVQSLLEKSGWKINVIMKRDDTDSFMQPMTAVPV</sequence>
<feature type="domain" description="O-methyltransferase dimerisation" evidence="5">
    <location>
        <begin position="79"/>
        <end position="156"/>
    </location>
</feature>
<accession>A0AAD7KAX3</accession>
<evidence type="ECO:0000313" key="6">
    <source>
        <dbReference type="EMBL" id="KAJ7780766.1"/>
    </source>
</evidence>
<proteinExistence type="predicted"/>
<dbReference type="PROSITE" id="PS51683">
    <property type="entry name" value="SAM_OMT_II"/>
    <property type="match status" value="1"/>
</dbReference>
<dbReference type="EMBL" id="JARJLG010000005">
    <property type="protein sequence ID" value="KAJ7780766.1"/>
    <property type="molecule type" value="Genomic_DNA"/>
</dbReference>
<dbReference type="SUPFAM" id="SSF46785">
    <property type="entry name" value="Winged helix' DNA-binding domain"/>
    <property type="match status" value="1"/>
</dbReference>
<dbReference type="AlphaFoldDB" id="A0AAD7KAX3"/>
<dbReference type="InterPro" id="IPR012967">
    <property type="entry name" value="COMT_dimerisation"/>
</dbReference>
<dbReference type="GO" id="GO:0008171">
    <property type="term" value="F:O-methyltransferase activity"/>
    <property type="evidence" value="ECO:0007669"/>
    <property type="project" value="InterPro"/>
</dbReference>
<dbReference type="Gene3D" id="3.40.50.150">
    <property type="entry name" value="Vaccinia Virus protein VP39"/>
    <property type="match status" value="1"/>
</dbReference>
<reference evidence="6" key="1">
    <citation type="submission" date="2023-03" db="EMBL/GenBank/DDBJ databases">
        <title>Massive genome expansion in bonnet fungi (Mycena s.s.) driven by repeated elements and novel gene families across ecological guilds.</title>
        <authorList>
            <consortium name="Lawrence Berkeley National Laboratory"/>
            <person name="Harder C.B."/>
            <person name="Miyauchi S."/>
            <person name="Viragh M."/>
            <person name="Kuo A."/>
            <person name="Thoen E."/>
            <person name="Andreopoulos B."/>
            <person name="Lu D."/>
            <person name="Skrede I."/>
            <person name="Drula E."/>
            <person name="Henrissat B."/>
            <person name="Morin E."/>
            <person name="Kohler A."/>
            <person name="Barry K."/>
            <person name="LaButti K."/>
            <person name="Morin E."/>
            <person name="Salamov A."/>
            <person name="Lipzen A."/>
            <person name="Mereny Z."/>
            <person name="Hegedus B."/>
            <person name="Baldrian P."/>
            <person name="Stursova M."/>
            <person name="Weitz H."/>
            <person name="Taylor A."/>
            <person name="Grigoriev I.V."/>
            <person name="Nagy L.G."/>
            <person name="Martin F."/>
            <person name="Kauserud H."/>
        </authorList>
    </citation>
    <scope>NUCLEOTIDE SEQUENCE</scope>
    <source>
        <strain evidence="6">CBHHK188m</strain>
    </source>
</reference>
<keyword evidence="2" id="KW-0808">Transferase</keyword>
<feature type="domain" description="O-methyltransferase C-terminal" evidence="4">
    <location>
        <begin position="200"/>
        <end position="445"/>
    </location>
</feature>
<dbReference type="PANTHER" id="PTHR43712:SF2">
    <property type="entry name" value="O-METHYLTRANSFERASE CICE"/>
    <property type="match status" value="1"/>
</dbReference>
<dbReference type="GO" id="GO:0032259">
    <property type="term" value="P:methylation"/>
    <property type="evidence" value="ECO:0007669"/>
    <property type="project" value="UniProtKB-KW"/>
</dbReference>
<evidence type="ECO:0000259" key="4">
    <source>
        <dbReference type="Pfam" id="PF00891"/>
    </source>
</evidence>
<gene>
    <name evidence="6" type="ORF">DFH07DRAFT_793309</name>
</gene>
<dbReference type="InterPro" id="IPR029063">
    <property type="entry name" value="SAM-dependent_MTases_sf"/>
</dbReference>
<dbReference type="Proteomes" id="UP001215280">
    <property type="component" value="Unassembled WGS sequence"/>
</dbReference>
<dbReference type="InterPro" id="IPR036390">
    <property type="entry name" value="WH_DNA-bd_sf"/>
</dbReference>
<evidence type="ECO:0000256" key="2">
    <source>
        <dbReference type="ARBA" id="ARBA00022679"/>
    </source>
</evidence>
<keyword evidence="7" id="KW-1185">Reference proteome</keyword>